<dbReference type="Proteomes" id="UP000214646">
    <property type="component" value="Unassembled WGS sequence"/>
</dbReference>
<evidence type="ECO:0000313" key="2">
    <source>
        <dbReference type="EMBL" id="OWK40884.1"/>
    </source>
</evidence>
<reference evidence="3" key="1">
    <citation type="submission" date="2017-06" db="EMBL/GenBank/DDBJ databases">
        <title>Genome analysis of Fimbriiglobus ruber SP5, the first member of the order Planctomycetales with confirmed chitinolytic capability.</title>
        <authorList>
            <person name="Ravin N.V."/>
            <person name="Rakitin A.L."/>
            <person name="Ivanova A.A."/>
            <person name="Beletsky A.V."/>
            <person name="Kulichevskaya I.S."/>
            <person name="Mardanov A.V."/>
            <person name="Dedysh S.N."/>
        </authorList>
    </citation>
    <scope>NUCLEOTIDE SEQUENCE [LARGE SCALE GENOMIC DNA]</scope>
    <source>
        <strain evidence="3">SP5</strain>
    </source>
</reference>
<dbReference type="AlphaFoldDB" id="A0A225DMN5"/>
<gene>
    <name evidence="2" type="ORF">FRUB_04776</name>
</gene>
<dbReference type="Pfam" id="PF01609">
    <property type="entry name" value="DDE_Tnp_1"/>
    <property type="match status" value="1"/>
</dbReference>
<comment type="caution">
    <text evidence="2">The sequence shown here is derived from an EMBL/GenBank/DDBJ whole genome shotgun (WGS) entry which is preliminary data.</text>
</comment>
<sequence>MSSCYPDLYHHRWRLELNIRDLKQALGMAHLRGHTPEMMRREIWAHLLAYNVIRQVIAQAAQVRECSPRQIRFAGAKQALEALRVGLQVGEGDLWGRHVEALLRAIGGHRIGTRPGRSDPWAVKRRPKIYARMT</sequence>
<protein>
    <submittedName>
        <fullName evidence="2">Transposase</fullName>
    </submittedName>
</protein>
<organism evidence="2 3">
    <name type="scientific">Fimbriiglobus ruber</name>
    <dbReference type="NCBI Taxonomy" id="1908690"/>
    <lineage>
        <taxon>Bacteria</taxon>
        <taxon>Pseudomonadati</taxon>
        <taxon>Planctomycetota</taxon>
        <taxon>Planctomycetia</taxon>
        <taxon>Gemmatales</taxon>
        <taxon>Gemmataceae</taxon>
        <taxon>Fimbriiglobus</taxon>
    </lineage>
</organism>
<evidence type="ECO:0000313" key="3">
    <source>
        <dbReference type="Proteomes" id="UP000214646"/>
    </source>
</evidence>
<dbReference type="InterPro" id="IPR002559">
    <property type="entry name" value="Transposase_11"/>
</dbReference>
<dbReference type="SUPFAM" id="SSF53098">
    <property type="entry name" value="Ribonuclease H-like"/>
    <property type="match status" value="1"/>
</dbReference>
<feature type="domain" description="Transposase IS4-like" evidence="1">
    <location>
        <begin position="7"/>
        <end position="51"/>
    </location>
</feature>
<evidence type="ECO:0000259" key="1">
    <source>
        <dbReference type="Pfam" id="PF01609"/>
    </source>
</evidence>
<dbReference type="RefSeq" id="WP_161967542.1">
    <property type="nucleotide sequence ID" value="NZ_NIDE01000007.1"/>
</dbReference>
<accession>A0A225DMN5</accession>
<dbReference type="EMBL" id="NIDE01000007">
    <property type="protein sequence ID" value="OWK40884.1"/>
    <property type="molecule type" value="Genomic_DNA"/>
</dbReference>
<keyword evidence="3" id="KW-1185">Reference proteome</keyword>
<dbReference type="GO" id="GO:0003677">
    <property type="term" value="F:DNA binding"/>
    <property type="evidence" value="ECO:0007669"/>
    <property type="project" value="InterPro"/>
</dbReference>
<proteinExistence type="predicted"/>
<name>A0A225DMN5_9BACT</name>
<dbReference type="GO" id="GO:0004803">
    <property type="term" value="F:transposase activity"/>
    <property type="evidence" value="ECO:0007669"/>
    <property type="project" value="InterPro"/>
</dbReference>
<dbReference type="OrthoDB" id="276532at2"/>
<dbReference type="InterPro" id="IPR012337">
    <property type="entry name" value="RNaseH-like_sf"/>
</dbReference>
<dbReference type="GO" id="GO:0006313">
    <property type="term" value="P:DNA transposition"/>
    <property type="evidence" value="ECO:0007669"/>
    <property type="project" value="InterPro"/>
</dbReference>